<feature type="chain" id="PRO_5037226756" evidence="1">
    <location>
        <begin position="18"/>
        <end position="143"/>
    </location>
</feature>
<evidence type="ECO:0000313" key="2">
    <source>
        <dbReference type="Proteomes" id="UP000887577"/>
    </source>
</evidence>
<accession>A0A914YP52</accession>
<organism evidence="2 3">
    <name type="scientific">Panagrolaimus superbus</name>
    <dbReference type="NCBI Taxonomy" id="310955"/>
    <lineage>
        <taxon>Eukaryota</taxon>
        <taxon>Metazoa</taxon>
        <taxon>Ecdysozoa</taxon>
        <taxon>Nematoda</taxon>
        <taxon>Chromadorea</taxon>
        <taxon>Rhabditida</taxon>
        <taxon>Tylenchina</taxon>
        <taxon>Panagrolaimomorpha</taxon>
        <taxon>Panagrolaimoidea</taxon>
        <taxon>Panagrolaimidae</taxon>
        <taxon>Panagrolaimus</taxon>
    </lineage>
</organism>
<feature type="signal peptide" evidence="1">
    <location>
        <begin position="1"/>
        <end position="17"/>
    </location>
</feature>
<keyword evidence="1" id="KW-0732">Signal</keyword>
<sequence length="143" mass="15911">MFKKWIFIAILFGAALSQSDIPNYVVHNLNESNPMLIVWLGDMKVNDAYIVCSNSELELFVTESMTLNDLVPFILYDSNNTDPTTFVSDLLSGSYIQSSNLDNGIPRSINSTSGCFTLWAQNNSSAYSTVLYRIPSGNMNFQG</sequence>
<protein>
    <submittedName>
        <fullName evidence="3">Uncharacterized protein</fullName>
    </submittedName>
</protein>
<dbReference type="Proteomes" id="UP000887577">
    <property type="component" value="Unplaced"/>
</dbReference>
<proteinExistence type="predicted"/>
<dbReference type="AlphaFoldDB" id="A0A914YP52"/>
<evidence type="ECO:0000256" key="1">
    <source>
        <dbReference type="SAM" id="SignalP"/>
    </source>
</evidence>
<name>A0A914YP52_9BILA</name>
<keyword evidence="2" id="KW-1185">Reference proteome</keyword>
<dbReference type="WBParaSite" id="PSU_v2.g20760.t1">
    <property type="protein sequence ID" value="PSU_v2.g20760.t1"/>
    <property type="gene ID" value="PSU_v2.g20760"/>
</dbReference>
<evidence type="ECO:0000313" key="3">
    <source>
        <dbReference type="WBParaSite" id="PSU_v2.g20760.t1"/>
    </source>
</evidence>
<reference evidence="3" key="1">
    <citation type="submission" date="2022-11" db="UniProtKB">
        <authorList>
            <consortium name="WormBaseParasite"/>
        </authorList>
    </citation>
    <scope>IDENTIFICATION</scope>
</reference>